<dbReference type="OrthoDB" id="9793589at2"/>
<dbReference type="PANTHER" id="PTHR43562">
    <property type="entry name" value="NAPA-TYPE SODIUM/HYDROGEN ANTIPORTER"/>
    <property type="match status" value="1"/>
</dbReference>
<keyword evidence="8 9" id="KW-0472">Membrane</keyword>
<comment type="subcellular location">
    <subcellularLocation>
        <location evidence="1">Membrane</location>
        <topology evidence="1">Multi-pass membrane protein</topology>
    </subcellularLocation>
</comment>
<evidence type="ECO:0000256" key="4">
    <source>
        <dbReference type="ARBA" id="ARBA00022449"/>
    </source>
</evidence>
<keyword evidence="7" id="KW-0406">Ion transport</keyword>
<keyword evidence="6 9" id="KW-1133">Transmembrane helix</keyword>
<feature type="transmembrane region" description="Helical" evidence="9">
    <location>
        <begin position="173"/>
        <end position="195"/>
    </location>
</feature>
<dbReference type="eggNOG" id="COG0475">
    <property type="taxonomic scope" value="Bacteria"/>
</dbReference>
<evidence type="ECO:0000259" key="10">
    <source>
        <dbReference type="Pfam" id="PF00999"/>
    </source>
</evidence>
<dbReference type="STRING" id="1121927.GOHSU_53_00160"/>
<feature type="transmembrane region" description="Helical" evidence="9">
    <location>
        <begin position="143"/>
        <end position="166"/>
    </location>
</feature>
<evidence type="ECO:0000313" key="12">
    <source>
        <dbReference type="Proteomes" id="UP000053405"/>
    </source>
</evidence>
<dbReference type="Proteomes" id="UP000053405">
    <property type="component" value="Unassembled WGS sequence"/>
</dbReference>
<feature type="transmembrane region" description="Helical" evidence="9">
    <location>
        <begin position="6"/>
        <end position="22"/>
    </location>
</feature>
<evidence type="ECO:0000256" key="9">
    <source>
        <dbReference type="SAM" id="Phobius"/>
    </source>
</evidence>
<dbReference type="GO" id="GO:0016020">
    <property type="term" value="C:membrane"/>
    <property type="evidence" value="ECO:0007669"/>
    <property type="project" value="UniProtKB-SubCell"/>
</dbReference>
<proteinExistence type="inferred from homology"/>
<reference evidence="11 12" key="1">
    <citation type="submission" date="2012-12" db="EMBL/GenBank/DDBJ databases">
        <title>Whole genome shotgun sequence of Gordonia hirsuta NBRC 16056.</title>
        <authorList>
            <person name="Isaki-Nakamura S."/>
            <person name="Hosoyama A."/>
            <person name="Tsuchikane K."/>
            <person name="Katsumata H."/>
            <person name="Baba S."/>
            <person name="Yamazaki S."/>
            <person name="Fujita N."/>
        </authorList>
    </citation>
    <scope>NUCLEOTIDE SEQUENCE [LARGE SCALE GENOMIC DNA]</scope>
    <source>
        <strain evidence="11 12">NBRC 16056</strain>
    </source>
</reference>
<feature type="transmembrane region" description="Helical" evidence="9">
    <location>
        <begin position="57"/>
        <end position="74"/>
    </location>
</feature>
<feature type="transmembrane region" description="Helical" evidence="9">
    <location>
        <begin position="356"/>
        <end position="379"/>
    </location>
</feature>
<feature type="transmembrane region" description="Helical" evidence="9">
    <location>
        <begin position="269"/>
        <end position="287"/>
    </location>
</feature>
<dbReference type="InterPro" id="IPR038770">
    <property type="entry name" value="Na+/solute_symporter_sf"/>
</dbReference>
<dbReference type="PANTHER" id="PTHR43562:SF1">
    <property type="entry name" value="NA(+)_H(+) ANTIPORTER YJBQ-RELATED"/>
    <property type="match status" value="1"/>
</dbReference>
<dbReference type="GO" id="GO:1902600">
    <property type="term" value="P:proton transmembrane transport"/>
    <property type="evidence" value="ECO:0007669"/>
    <property type="project" value="InterPro"/>
</dbReference>
<protein>
    <submittedName>
        <fullName evidence="11">Putative solute/hydrogen antiporter</fullName>
    </submittedName>
</protein>
<evidence type="ECO:0000256" key="2">
    <source>
        <dbReference type="ARBA" id="ARBA00005551"/>
    </source>
</evidence>
<dbReference type="Gene3D" id="1.20.1530.20">
    <property type="match status" value="1"/>
</dbReference>
<sequence>MTDLETTVLVLAGALILAPLLARGLRRWVAIPVIVFELLLGIVAGPSVLGWIEPSDALGLIAQLGVGLLFFMAGTEIDPAVMRGRLGRRAWGGWLLSFVLGLAIGALLAPGLGAVIIAIALSSTALGTLLPILRDNGDLQTPFGLSVGAVGAVGEFGPIIAISLLLGTHTPGVALVVLIVFGLIAAALIWFAALIPRGQLHRFVEATLHTSGQFGVRLVLGILLALVVASAVLGVDTLLGAFTAGILWRALISDADPATAEAVESKVEGLAFGFGVPVFFIATGVGFDLRALLDQPVTLLLVPAAAVLLLVVRGLPASLAAPDGADLRMRGAVGVMGATGLPIIIVTTGHGVDLGLITPIAATVLVGAGMLSVLLFPLLAGALRKGSGTANEPAPATA</sequence>
<dbReference type="InterPro" id="IPR006153">
    <property type="entry name" value="Cation/H_exchanger_TM"/>
</dbReference>
<accession>L7LD18</accession>
<keyword evidence="4" id="KW-0050">Antiport</keyword>
<keyword evidence="5 9" id="KW-0812">Transmembrane</keyword>
<gene>
    <name evidence="11" type="ORF">GOHSU_53_00160</name>
</gene>
<feature type="transmembrane region" description="Helical" evidence="9">
    <location>
        <begin position="331"/>
        <end position="350"/>
    </location>
</feature>
<keyword evidence="3" id="KW-0813">Transport</keyword>
<dbReference type="AlphaFoldDB" id="L7LD18"/>
<evidence type="ECO:0000256" key="3">
    <source>
        <dbReference type="ARBA" id="ARBA00022448"/>
    </source>
</evidence>
<comment type="caution">
    <text evidence="11">The sequence shown here is derived from an EMBL/GenBank/DDBJ whole genome shotgun (WGS) entry which is preliminary data.</text>
</comment>
<name>L7LD18_9ACTN</name>
<feature type="domain" description="Cation/H+ exchanger transmembrane" evidence="10">
    <location>
        <begin position="16"/>
        <end position="380"/>
    </location>
</feature>
<evidence type="ECO:0000256" key="7">
    <source>
        <dbReference type="ARBA" id="ARBA00023065"/>
    </source>
</evidence>
<organism evidence="11 12">
    <name type="scientific">Gordonia hirsuta DSM 44140 = NBRC 16056</name>
    <dbReference type="NCBI Taxonomy" id="1121927"/>
    <lineage>
        <taxon>Bacteria</taxon>
        <taxon>Bacillati</taxon>
        <taxon>Actinomycetota</taxon>
        <taxon>Actinomycetes</taxon>
        <taxon>Mycobacteriales</taxon>
        <taxon>Gordoniaceae</taxon>
        <taxon>Gordonia</taxon>
    </lineage>
</organism>
<dbReference type="EMBL" id="BANT01000053">
    <property type="protein sequence ID" value="GAC58814.1"/>
    <property type="molecule type" value="Genomic_DNA"/>
</dbReference>
<evidence type="ECO:0000256" key="8">
    <source>
        <dbReference type="ARBA" id="ARBA00023136"/>
    </source>
</evidence>
<feature type="transmembrane region" description="Helical" evidence="9">
    <location>
        <begin position="29"/>
        <end position="51"/>
    </location>
</feature>
<dbReference type="GO" id="GO:0015297">
    <property type="term" value="F:antiporter activity"/>
    <property type="evidence" value="ECO:0007669"/>
    <property type="project" value="UniProtKB-KW"/>
</dbReference>
<evidence type="ECO:0000256" key="5">
    <source>
        <dbReference type="ARBA" id="ARBA00022692"/>
    </source>
</evidence>
<evidence type="ECO:0000256" key="6">
    <source>
        <dbReference type="ARBA" id="ARBA00022989"/>
    </source>
</evidence>
<evidence type="ECO:0000313" key="11">
    <source>
        <dbReference type="EMBL" id="GAC58814.1"/>
    </source>
</evidence>
<dbReference type="Pfam" id="PF00999">
    <property type="entry name" value="Na_H_Exchanger"/>
    <property type="match status" value="1"/>
</dbReference>
<comment type="similarity">
    <text evidence="2">Belongs to the monovalent cation:proton antiporter 2 (CPA2) transporter (TC 2.A.37) family.</text>
</comment>
<dbReference type="RefSeq" id="WP_005943553.1">
    <property type="nucleotide sequence ID" value="NZ_ATVK01000027.1"/>
</dbReference>
<feature type="transmembrane region" description="Helical" evidence="9">
    <location>
        <begin position="95"/>
        <end position="123"/>
    </location>
</feature>
<keyword evidence="12" id="KW-1185">Reference proteome</keyword>
<evidence type="ECO:0000256" key="1">
    <source>
        <dbReference type="ARBA" id="ARBA00004141"/>
    </source>
</evidence>
<feature type="transmembrane region" description="Helical" evidence="9">
    <location>
        <begin position="299"/>
        <end position="319"/>
    </location>
</feature>
<feature type="transmembrane region" description="Helical" evidence="9">
    <location>
        <begin position="215"/>
        <end position="248"/>
    </location>
</feature>